<keyword evidence="3" id="KW-0560">Oxidoreductase</keyword>
<dbReference type="Pfam" id="PF00881">
    <property type="entry name" value="Nitroreductase"/>
    <property type="match status" value="1"/>
</dbReference>
<protein>
    <submittedName>
        <fullName evidence="7">Nitroreductase</fullName>
    </submittedName>
</protein>
<dbReference type="GO" id="GO:0051536">
    <property type="term" value="F:iron-sulfur cluster binding"/>
    <property type="evidence" value="ECO:0007669"/>
    <property type="project" value="UniProtKB-KW"/>
</dbReference>
<reference evidence="7" key="1">
    <citation type="journal article" date="2020" name="mSystems">
        <title>Genome- and Community-Level Interaction Insights into Carbon Utilization and Element Cycling Functions of Hydrothermarchaeota in Hydrothermal Sediment.</title>
        <authorList>
            <person name="Zhou Z."/>
            <person name="Liu Y."/>
            <person name="Xu W."/>
            <person name="Pan J."/>
            <person name="Luo Z.H."/>
            <person name="Li M."/>
        </authorList>
    </citation>
    <scope>NUCLEOTIDE SEQUENCE [LARGE SCALE GENOMIC DNA]</scope>
    <source>
        <strain evidence="7">SpSt-1224</strain>
    </source>
</reference>
<keyword evidence="5" id="KW-0411">Iron-sulfur</keyword>
<dbReference type="InterPro" id="IPR017896">
    <property type="entry name" value="4Fe4S_Fe-S-bd"/>
</dbReference>
<dbReference type="Proteomes" id="UP000885986">
    <property type="component" value="Unassembled WGS sequence"/>
</dbReference>
<sequence length="266" mass="29511">MELINVDRSKCKRDGICISECPFSLIGESEDGGYPVARKAAPRICIDCGHCLAVCPHGALTFKGQGPESCLPLDRKLNPTPEAAAQFLRSRRSIRTYKDKPVPREVLEQLLDISRWAPSAKNAQPTKWLVIESTAEVRRLIGLVVEWLRENGSFPGVVAAWDLAERDLVLRGAPHLVIAYASEKALKPEIDCTIALTYLDLAAHGMGVGTCWAGIFLGAIFNNYLPLIEALGLPENHRVHGALMLGYPKYRYQRIPQRKATDAIWR</sequence>
<evidence type="ECO:0000256" key="3">
    <source>
        <dbReference type="ARBA" id="ARBA00023002"/>
    </source>
</evidence>
<gene>
    <name evidence="7" type="ORF">ENN98_00550</name>
</gene>
<name>A0A7C2XUJ1_9BACT</name>
<feature type="domain" description="4Fe-4S ferredoxin-type" evidence="6">
    <location>
        <begin position="2"/>
        <end position="31"/>
    </location>
</feature>
<dbReference type="PANTHER" id="PTHR43673:SF10">
    <property type="entry name" value="NADH DEHYDROGENASE_NAD(P)H NITROREDUCTASE XCC3605-RELATED"/>
    <property type="match status" value="1"/>
</dbReference>
<dbReference type="PROSITE" id="PS00198">
    <property type="entry name" value="4FE4S_FER_1"/>
    <property type="match status" value="1"/>
</dbReference>
<feature type="domain" description="4Fe-4S ferredoxin-type" evidence="6">
    <location>
        <begin position="34"/>
        <end position="65"/>
    </location>
</feature>
<keyword evidence="4" id="KW-0408">Iron</keyword>
<dbReference type="Gene3D" id="3.40.109.10">
    <property type="entry name" value="NADH Oxidase"/>
    <property type="match status" value="1"/>
</dbReference>
<dbReference type="EMBL" id="DSDS01000011">
    <property type="protein sequence ID" value="HET97198.1"/>
    <property type="molecule type" value="Genomic_DNA"/>
</dbReference>
<dbReference type="SUPFAM" id="SSF54862">
    <property type="entry name" value="4Fe-4S ferredoxins"/>
    <property type="match status" value="1"/>
</dbReference>
<organism evidence="7">
    <name type="scientific">Desulfurivibrio alkaliphilus</name>
    <dbReference type="NCBI Taxonomy" id="427923"/>
    <lineage>
        <taxon>Bacteria</taxon>
        <taxon>Pseudomonadati</taxon>
        <taxon>Thermodesulfobacteriota</taxon>
        <taxon>Desulfobulbia</taxon>
        <taxon>Desulfobulbales</taxon>
        <taxon>Desulfobulbaceae</taxon>
        <taxon>Desulfurivibrio</taxon>
    </lineage>
</organism>
<dbReference type="SUPFAM" id="SSF55469">
    <property type="entry name" value="FMN-dependent nitroreductase-like"/>
    <property type="match status" value="1"/>
</dbReference>
<evidence type="ECO:0000256" key="4">
    <source>
        <dbReference type="ARBA" id="ARBA00023004"/>
    </source>
</evidence>
<keyword evidence="2" id="KW-0479">Metal-binding</keyword>
<dbReference type="PANTHER" id="PTHR43673">
    <property type="entry name" value="NAD(P)H NITROREDUCTASE YDGI-RELATED"/>
    <property type="match status" value="1"/>
</dbReference>
<evidence type="ECO:0000313" key="7">
    <source>
        <dbReference type="EMBL" id="HET97198.1"/>
    </source>
</evidence>
<evidence type="ECO:0000256" key="1">
    <source>
        <dbReference type="ARBA" id="ARBA00007118"/>
    </source>
</evidence>
<dbReference type="CDD" id="cd02143">
    <property type="entry name" value="nitroreductase_FeS-like"/>
    <property type="match status" value="1"/>
</dbReference>
<comment type="similarity">
    <text evidence="1">Belongs to the nitroreductase family.</text>
</comment>
<evidence type="ECO:0000259" key="6">
    <source>
        <dbReference type="PROSITE" id="PS51379"/>
    </source>
</evidence>
<comment type="caution">
    <text evidence="7">The sequence shown here is derived from an EMBL/GenBank/DDBJ whole genome shotgun (WGS) entry which is preliminary data.</text>
</comment>
<proteinExistence type="inferred from homology"/>
<dbReference type="InterPro" id="IPR029479">
    <property type="entry name" value="Nitroreductase"/>
</dbReference>
<dbReference type="Gene3D" id="3.30.70.20">
    <property type="match status" value="1"/>
</dbReference>
<dbReference type="InterPro" id="IPR000415">
    <property type="entry name" value="Nitroreductase-like"/>
</dbReference>
<dbReference type="InterPro" id="IPR017900">
    <property type="entry name" value="4Fe4S_Fe_S_CS"/>
</dbReference>
<accession>A0A7C2XUJ1</accession>
<evidence type="ECO:0000256" key="2">
    <source>
        <dbReference type="ARBA" id="ARBA00022723"/>
    </source>
</evidence>
<dbReference type="GO" id="GO:0016491">
    <property type="term" value="F:oxidoreductase activity"/>
    <property type="evidence" value="ECO:0007669"/>
    <property type="project" value="UniProtKB-KW"/>
</dbReference>
<evidence type="ECO:0000256" key="5">
    <source>
        <dbReference type="ARBA" id="ARBA00023014"/>
    </source>
</evidence>
<dbReference type="AlphaFoldDB" id="A0A7C2XUJ1"/>
<dbReference type="Pfam" id="PF13187">
    <property type="entry name" value="Fer4_9"/>
    <property type="match status" value="1"/>
</dbReference>
<dbReference type="GO" id="GO:0046872">
    <property type="term" value="F:metal ion binding"/>
    <property type="evidence" value="ECO:0007669"/>
    <property type="project" value="UniProtKB-KW"/>
</dbReference>
<dbReference type="PROSITE" id="PS51379">
    <property type="entry name" value="4FE4S_FER_2"/>
    <property type="match status" value="2"/>
</dbReference>